<dbReference type="Proteomes" id="UP000813215">
    <property type="component" value="Unassembled WGS sequence"/>
</dbReference>
<proteinExistence type="predicted"/>
<feature type="transmembrane region" description="Helical" evidence="1">
    <location>
        <begin position="211"/>
        <end position="231"/>
    </location>
</feature>
<dbReference type="AlphaFoldDB" id="A0A9E3H9Z4"/>
<keyword evidence="1" id="KW-0812">Transmembrane</keyword>
<feature type="transmembrane region" description="Helical" evidence="1">
    <location>
        <begin position="135"/>
        <end position="156"/>
    </location>
</feature>
<reference evidence="2" key="2">
    <citation type="journal article" date="2022" name="Microbiol. Resour. Announc.">
        <title>Metagenome Sequencing to Explore Phylogenomics of Terrestrial Cyanobacteria.</title>
        <authorList>
            <person name="Ward R.D."/>
            <person name="Stajich J.E."/>
            <person name="Johansen J.R."/>
            <person name="Huntemann M."/>
            <person name="Clum A."/>
            <person name="Foster B."/>
            <person name="Foster B."/>
            <person name="Roux S."/>
            <person name="Palaniappan K."/>
            <person name="Varghese N."/>
            <person name="Mukherjee S."/>
            <person name="Reddy T.B.K."/>
            <person name="Daum C."/>
            <person name="Copeland A."/>
            <person name="Chen I.A."/>
            <person name="Ivanova N.N."/>
            <person name="Kyrpides N.C."/>
            <person name="Shapiro N."/>
            <person name="Eloe-Fadrosh E.A."/>
            <person name="Pietrasiak N."/>
        </authorList>
    </citation>
    <scope>NUCLEOTIDE SEQUENCE</scope>
    <source>
        <strain evidence="2">HA4357-MV3</strain>
    </source>
</reference>
<feature type="transmembrane region" description="Helical" evidence="1">
    <location>
        <begin position="168"/>
        <end position="185"/>
    </location>
</feature>
<accession>A0A9E3H9Z4</accession>
<protein>
    <submittedName>
        <fullName evidence="2">Uncharacterized protein</fullName>
    </submittedName>
</protein>
<sequence>MSSIYDKSQGSQSLFTTQNIILASIGWSVLALLYFLLFSAKVPVGVDCVAKLSAKAQEAATCLRRADWYVLGTNIFEATAYLSASILCLRNWRSQQIISDRNVWLAIGVGMLSYFMGGIFFGYTEIVLKEEPFPSLGDVFFVITYLLLGVGIILAVASRRLNLETSQWIIVLAIGAFGSALAWLISNQPQTAAVQAQYSPGLEVVASVLNWFYVISDVLLLIIATTLLLAFWGGRVSLSWRMIAAAAFSLYIADMWYKYATNSIPNYQSGEILEVFWVWSGILFGMGAVLEYDASLSRSRRERNRKRS</sequence>
<feature type="transmembrane region" description="Helical" evidence="1">
    <location>
        <begin position="20"/>
        <end position="37"/>
    </location>
</feature>
<organism evidence="2 3">
    <name type="scientific">Pelatocladus maniniholoensis HA4357-MV3</name>
    <dbReference type="NCBI Taxonomy" id="1117104"/>
    <lineage>
        <taxon>Bacteria</taxon>
        <taxon>Bacillati</taxon>
        <taxon>Cyanobacteriota</taxon>
        <taxon>Cyanophyceae</taxon>
        <taxon>Nostocales</taxon>
        <taxon>Nostocaceae</taxon>
        <taxon>Pelatocladus</taxon>
    </lineage>
</organism>
<comment type="caution">
    <text evidence="2">The sequence shown here is derived from an EMBL/GenBank/DDBJ whole genome shotgun (WGS) entry which is preliminary data.</text>
</comment>
<gene>
    <name evidence="2" type="ORF">KME28_18205</name>
</gene>
<keyword evidence="1" id="KW-1133">Transmembrane helix</keyword>
<evidence type="ECO:0000313" key="2">
    <source>
        <dbReference type="EMBL" id="MBW4433593.1"/>
    </source>
</evidence>
<name>A0A9E3H9Z4_9NOST</name>
<feature type="transmembrane region" description="Helical" evidence="1">
    <location>
        <begin position="277"/>
        <end position="296"/>
    </location>
</feature>
<feature type="transmembrane region" description="Helical" evidence="1">
    <location>
        <begin position="102"/>
        <end position="123"/>
    </location>
</feature>
<evidence type="ECO:0000313" key="3">
    <source>
        <dbReference type="Proteomes" id="UP000813215"/>
    </source>
</evidence>
<reference evidence="2" key="1">
    <citation type="submission" date="2021-05" db="EMBL/GenBank/DDBJ databases">
        <authorList>
            <person name="Pietrasiak N."/>
            <person name="Ward R."/>
            <person name="Stajich J.E."/>
            <person name="Kurbessoian T."/>
        </authorList>
    </citation>
    <scope>NUCLEOTIDE SEQUENCE</scope>
    <source>
        <strain evidence="2">HA4357-MV3</strain>
    </source>
</reference>
<dbReference type="EMBL" id="JAHHHW010000107">
    <property type="protein sequence ID" value="MBW4433593.1"/>
    <property type="molecule type" value="Genomic_DNA"/>
</dbReference>
<evidence type="ECO:0000256" key="1">
    <source>
        <dbReference type="SAM" id="Phobius"/>
    </source>
</evidence>
<feature type="transmembrane region" description="Helical" evidence="1">
    <location>
        <begin position="238"/>
        <end position="257"/>
    </location>
</feature>
<keyword evidence="1" id="KW-0472">Membrane</keyword>